<dbReference type="SUPFAM" id="SSF53474">
    <property type="entry name" value="alpha/beta-Hydrolases"/>
    <property type="match status" value="1"/>
</dbReference>
<dbReference type="Gene3D" id="3.40.50.1820">
    <property type="entry name" value="alpha/beta hydrolase"/>
    <property type="match status" value="1"/>
</dbReference>
<dbReference type="PANTHER" id="PTHR43798">
    <property type="entry name" value="MONOACYLGLYCEROL LIPASE"/>
    <property type="match status" value="1"/>
</dbReference>
<dbReference type="Pfam" id="PF12697">
    <property type="entry name" value="Abhydrolase_6"/>
    <property type="match status" value="1"/>
</dbReference>
<accession>A0ABV1U276</accession>
<dbReference type="InterPro" id="IPR029058">
    <property type="entry name" value="AB_hydrolase_fold"/>
</dbReference>
<dbReference type="EMBL" id="JBEPAZ010000005">
    <property type="protein sequence ID" value="MER6427828.1"/>
    <property type="molecule type" value="Genomic_DNA"/>
</dbReference>
<dbReference type="InterPro" id="IPR050266">
    <property type="entry name" value="AB_hydrolase_sf"/>
</dbReference>
<proteinExistence type="predicted"/>
<feature type="domain" description="AB hydrolase-1" evidence="1">
    <location>
        <begin position="46"/>
        <end position="273"/>
    </location>
</feature>
<keyword evidence="2" id="KW-0378">Hydrolase</keyword>
<sequence length="290" mass="30614">MNVSDGSYANDDAGVAEASPVSASSLSLEDGDIHVCQDGPRDAPALLLIHGSASSGRSWAPMVRLLSGSHHVIRIDLLGHGRSAKPADGSYAIPDQARRAAAVLDRLGIEHAVVVAHSSGGTVATALAEQRSELVTALALVNTGPSLAAYLAPDSAATGILQWPPTDEQLRELASTGFSRPGYQVPEELLDDVRSMTHHTFLATMQATRSYLEQRPLPDRLAVLGKPLLVIFGADDRRWRSSAAGEYRAVAGAEVELLPGLGHSPLLEDPPRTAVPLLAYTAKHAVPVER</sequence>
<name>A0ABV1U276_9ACTN</name>
<gene>
    <name evidence="2" type="ORF">ABT272_08775</name>
</gene>
<dbReference type="GO" id="GO:0016787">
    <property type="term" value="F:hydrolase activity"/>
    <property type="evidence" value="ECO:0007669"/>
    <property type="project" value="UniProtKB-KW"/>
</dbReference>
<keyword evidence="3" id="KW-1185">Reference proteome</keyword>
<dbReference type="Proteomes" id="UP001470023">
    <property type="component" value="Unassembled WGS sequence"/>
</dbReference>
<evidence type="ECO:0000313" key="3">
    <source>
        <dbReference type="Proteomes" id="UP001470023"/>
    </source>
</evidence>
<reference evidence="2 3" key="1">
    <citation type="submission" date="2024-06" db="EMBL/GenBank/DDBJ databases">
        <title>The Natural Products Discovery Center: Release of the First 8490 Sequenced Strains for Exploring Actinobacteria Biosynthetic Diversity.</title>
        <authorList>
            <person name="Kalkreuter E."/>
            <person name="Kautsar S.A."/>
            <person name="Yang D."/>
            <person name="Bader C.D."/>
            <person name="Teijaro C.N."/>
            <person name="Fluegel L."/>
            <person name="Davis C.M."/>
            <person name="Simpson J.R."/>
            <person name="Lauterbach L."/>
            <person name="Steele A.D."/>
            <person name="Gui C."/>
            <person name="Meng S."/>
            <person name="Li G."/>
            <person name="Viehrig K."/>
            <person name="Ye F."/>
            <person name="Su P."/>
            <person name="Kiefer A.F."/>
            <person name="Nichols A."/>
            <person name="Cepeda A.J."/>
            <person name="Yan W."/>
            <person name="Fan B."/>
            <person name="Jiang Y."/>
            <person name="Adhikari A."/>
            <person name="Zheng C.-J."/>
            <person name="Schuster L."/>
            <person name="Cowan T.M."/>
            <person name="Smanski M.J."/>
            <person name="Chevrette M.G."/>
            <person name="De Carvalho L.P.S."/>
            <person name="Shen B."/>
        </authorList>
    </citation>
    <scope>NUCLEOTIDE SEQUENCE [LARGE SCALE GENOMIC DNA]</scope>
    <source>
        <strain evidence="2 3">NPDC001166</strain>
    </source>
</reference>
<protein>
    <submittedName>
        <fullName evidence="2">Alpha/beta fold hydrolase</fullName>
    </submittedName>
</protein>
<evidence type="ECO:0000259" key="1">
    <source>
        <dbReference type="Pfam" id="PF12697"/>
    </source>
</evidence>
<dbReference type="InterPro" id="IPR000073">
    <property type="entry name" value="AB_hydrolase_1"/>
</dbReference>
<evidence type="ECO:0000313" key="2">
    <source>
        <dbReference type="EMBL" id="MER6427828.1"/>
    </source>
</evidence>
<organism evidence="2 3">
    <name type="scientific">Streptomyces sp. 900105245</name>
    <dbReference type="NCBI Taxonomy" id="3154379"/>
    <lineage>
        <taxon>Bacteria</taxon>
        <taxon>Bacillati</taxon>
        <taxon>Actinomycetota</taxon>
        <taxon>Actinomycetes</taxon>
        <taxon>Kitasatosporales</taxon>
        <taxon>Streptomycetaceae</taxon>
        <taxon>Streptomyces</taxon>
    </lineage>
</organism>
<dbReference type="RefSeq" id="WP_352063209.1">
    <property type="nucleotide sequence ID" value="NZ_JBEPAZ010000005.1"/>
</dbReference>
<dbReference type="PANTHER" id="PTHR43798:SF5">
    <property type="entry name" value="MONOACYLGLYCEROL LIPASE ABHD6"/>
    <property type="match status" value="1"/>
</dbReference>
<comment type="caution">
    <text evidence="2">The sequence shown here is derived from an EMBL/GenBank/DDBJ whole genome shotgun (WGS) entry which is preliminary data.</text>
</comment>